<dbReference type="NCBIfam" id="TIGR00032">
    <property type="entry name" value="argG"/>
    <property type="match status" value="1"/>
</dbReference>
<evidence type="ECO:0000313" key="12">
    <source>
        <dbReference type="EMBL" id="GIM72929.1"/>
    </source>
</evidence>
<dbReference type="FunFam" id="3.90.1260.10:FF:000007">
    <property type="entry name" value="Argininosuccinate synthase"/>
    <property type="match status" value="1"/>
</dbReference>
<dbReference type="Pfam" id="PF00764">
    <property type="entry name" value="Arginosuc_synth"/>
    <property type="match status" value="1"/>
</dbReference>
<comment type="caution">
    <text evidence="9">Lacks conserved residue(s) required for the propagation of feature annotation.</text>
</comment>
<dbReference type="RefSeq" id="WP_212998053.1">
    <property type="nucleotide sequence ID" value="NZ_BAAATW010000007.1"/>
</dbReference>
<feature type="binding site" evidence="9">
    <location>
        <begin position="13"/>
        <end position="21"/>
    </location>
    <ligand>
        <name>ATP</name>
        <dbReference type="ChEBI" id="CHEBI:30616"/>
    </ligand>
</feature>
<dbReference type="Pfam" id="PF20979">
    <property type="entry name" value="Arginosuc_syn_C"/>
    <property type="match status" value="1"/>
</dbReference>
<feature type="binding site" evidence="9">
    <location>
        <position position="91"/>
    </location>
    <ligand>
        <name>L-citrulline</name>
        <dbReference type="ChEBI" id="CHEBI:57743"/>
    </ligand>
</feature>
<evidence type="ECO:0000313" key="13">
    <source>
        <dbReference type="Proteomes" id="UP000680865"/>
    </source>
</evidence>
<evidence type="ECO:0000256" key="7">
    <source>
        <dbReference type="ARBA" id="ARBA00022741"/>
    </source>
</evidence>
<dbReference type="NCBIfam" id="NF001770">
    <property type="entry name" value="PRK00509.1"/>
    <property type="match status" value="1"/>
</dbReference>
<comment type="subcellular location">
    <subcellularLocation>
        <location evidence="9">Cytoplasm</location>
    </subcellularLocation>
</comment>
<feature type="domain" description="Arginosuccinate synthase C-terminal" evidence="11">
    <location>
        <begin position="181"/>
        <end position="397"/>
    </location>
</feature>
<dbReference type="EC" id="6.3.4.5" evidence="3 9"/>
<feature type="binding site" evidence="9">
    <location>
        <position position="279"/>
    </location>
    <ligand>
        <name>L-citrulline</name>
        <dbReference type="ChEBI" id="CHEBI:57743"/>
    </ligand>
</feature>
<comment type="subunit">
    <text evidence="2 9">Homotetramer.</text>
</comment>
<keyword evidence="8 9" id="KW-0067">ATP-binding</keyword>
<dbReference type="GO" id="GO:0000053">
    <property type="term" value="P:argininosuccinate metabolic process"/>
    <property type="evidence" value="ECO:0007669"/>
    <property type="project" value="TreeGrafter"/>
</dbReference>
<dbReference type="InterPro" id="IPR024074">
    <property type="entry name" value="AS_cat/multimer_dom_body"/>
</dbReference>
<evidence type="ECO:0000256" key="4">
    <source>
        <dbReference type="ARBA" id="ARBA00022571"/>
    </source>
</evidence>
<sequence length="403" mass="44595">MSEPHEIKKVVLAYSGGLDTSVILAWLKERYSCEVVAYIADLGQGEELDRARDKAFTIGASEVYVEDLREEFARDYVFPVLRANAVYEDGYLLGSAIGRPLIAARQIEIARRTGADAVAHGATGKGNDQVRFELAYQALNPDITIVTPWREWDLHARTELLAFAAEHGIPIDRTGAAERPYSVDANLVNTTYEGELLEDPAVAAPDGVFSRTRDLLDAADQPESVRIGFRGGDPVSLDGEQRSPAELFAQLNEIASRHGVGRIDMVENRILGIKTRGVYESPAATVLLTAHRAVEAMVLDGEVALLKRELMPRYANLVYRGLWFAPERHMLQAAIDHSQTDVTGEVEVSLYKGNVTVRSRSAERSRYNRGMVTFEQPALFDQHHPEGYIRMTGLRLRATTGAS</sequence>
<keyword evidence="13" id="KW-1185">Reference proteome</keyword>
<evidence type="ECO:0000259" key="11">
    <source>
        <dbReference type="Pfam" id="PF20979"/>
    </source>
</evidence>
<feature type="binding site" evidence="9">
    <location>
        <position position="123"/>
    </location>
    <ligand>
        <name>L-aspartate</name>
        <dbReference type="ChEBI" id="CHEBI:29991"/>
    </ligand>
</feature>
<name>A0A919SJM1_9ACTN</name>
<dbReference type="InterPro" id="IPR001518">
    <property type="entry name" value="Arginosuc_synth"/>
</dbReference>
<evidence type="ECO:0000256" key="8">
    <source>
        <dbReference type="ARBA" id="ARBA00022840"/>
    </source>
</evidence>
<keyword evidence="6 9" id="KW-0028">Amino-acid biosynthesis</keyword>
<gene>
    <name evidence="12" type="primary">argG_2</name>
    <name evidence="9" type="synonym">argG</name>
    <name evidence="12" type="ORF">Aco04nite_32660</name>
</gene>
<evidence type="ECO:0000256" key="3">
    <source>
        <dbReference type="ARBA" id="ARBA00012286"/>
    </source>
</evidence>
<feature type="binding site" evidence="9">
    <location>
        <position position="121"/>
    </location>
    <ligand>
        <name>ATP</name>
        <dbReference type="ChEBI" id="CHEBI:30616"/>
    </ligand>
</feature>
<protein>
    <recommendedName>
        <fullName evidence="3 9">Argininosuccinate synthase</fullName>
        <ecNumber evidence="3 9">6.3.4.5</ecNumber>
    </recommendedName>
    <alternativeName>
        <fullName evidence="9">Citrulline--aspartate ligase</fullName>
    </alternativeName>
</protein>
<feature type="binding site" evidence="9">
    <location>
        <position position="127"/>
    </location>
    <ligand>
        <name>L-citrulline</name>
        <dbReference type="ChEBI" id="CHEBI:57743"/>
    </ligand>
</feature>
<dbReference type="InterPro" id="IPR014729">
    <property type="entry name" value="Rossmann-like_a/b/a_fold"/>
</dbReference>
<proteinExistence type="inferred from homology"/>
<dbReference type="PROSITE" id="PS00565">
    <property type="entry name" value="ARGININOSUCCIN_SYN_2"/>
    <property type="match status" value="1"/>
</dbReference>
<keyword evidence="5 9" id="KW-0436">Ligase</keyword>
<evidence type="ECO:0000256" key="9">
    <source>
        <dbReference type="HAMAP-Rule" id="MF_00005"/>
    </source>
</evidence>
<organism evidence="12 13">
    <name type="scientific">Winogradskya consettensis</name>
    <dbReference type="NCBI Taxonomy" id="113560"/>
    <lineage>
        <taxon>Bacteria</taxon>
        <taxon>Bacillati</taxon>
        <taxon>Actinomycetota</taxon>
        <taxon>Actinomycetes</taxon>
        <taxon>Micromonosporales</taxon>
        <taxon>Micromonosporaceae</taxon>
        <taxon>Winogradskya</taxon>
    </lineage>
</organism>
<keyword evidence="9" id="KW-0963">Cytoplasm</keyword>
<accession>A0A919SJM1</accession>
<dbReference type="FunFam" id="3.40.50.620:FF:000019">
    <property type="entry name" value="Argininosuccinate synthase"/>
    <property type="match status" value="1"/>
</dbReference>
<evidence type="ECO:0000256" key="6">
    <source>
        <dbReference type="ARBA" id="ARBA00022605"/>
    </source>
</evidence>
<evidence type="ECO:0000256" key="5">
    <source>
        <dbReference type="ARBA" id="ARBA00022598"/>
    </source>
</evidence>
<dbReference type="GO" id="GO:0005737">
    <property type="term" value="C:cytoplasm"/>
    <property type="evidence" value="ECO:0007669"/>
    <property type="project" value="UniProtKB-SubCell"/>
</dbReference>
<feature type="binding site" evidence="9">
    <location>
        <position position="182"/>
    </location>
    <ligand>
        <name>L-citrulline</name>
        <dbReference type="ChEBI" id="CHEBI:57743"/>
    </ligand>
</feature>
<dbReference type="EMBL" id="BOQP01000016">
    <property type="protein sequence ID" value="GIM72929.1"/>
    <property type="molecule type" value="Genomic_DNA"/>
</dbReference>
<comment type="similarity">
    <text evidence="9">Belongs to the argininosuccinate synthase family. Type 1 subfamily.</text>
</comment>
<feature type="binding site" evidence="9">
    <location>
        <position position="128"/>
    </location>
    <ligand>
        <name>L-aspartate</name>
        <dbReference type="ChEBI" id="CHEBI:29991"/>
    </ligand>
</feature>
<feature type="domain" description="Arginosuccinate synthase-like N-terminal" evidence="10">
    <location>
        <begin position="9"/>
        <end position="170"/>
    </location>
</feature>
<comment type="caution">
    <text evidence="12">The sequence shown here is derived from an EMBL/GenBank/DDBJ whole genome shotgun (WGS) entry which is preliminary data.</text>
</comment>
<comment type="pathway">
    <text evidence="1 9">Amino-acid biosynthesis; L-arginine biosynthesis; L-arginine from L-ornithine and carbamoyl phosphate: step 2/3.</text>
</comment>
<dbReference type="GO" id="GO:0005524">
    <property type="term" value="F:ATP binding"/>
    <property type="evidence" value="ECO:0007669"/>
    <property type="project" value="UniProtKB-UniRule"/>
</dbReference>
<evidence type="ECO:0000256" key="2">
    <source>
        <dbReference type="ARBA" id="ARBA00011881"/>
    </source>
</evidence>
<dbReference type="InterPro" id="IPR018223">
    <property type="entry name" value="Arginosuc_synth_CS"/>
</dbReference>
<dbReference type="Gene3D" id="3.40.50.620">
    <property type="entry name" value="HUPs"/>
    <property type="match status" value="1"/>
</dbReference>
<keyword evidence="7 9" id="KW-0547">Nucleotide-binding</keyword>
<feature type="binding site" evidence="9">
    <location>
        <position position="131"/>
    </location>
    <ligand>
        <name>L-citrulline</name>
        <dbReference type="ChEBI" id="CHEBI:57743"/>
    </ligand>
</feature>
<dbReference type="GO" id="GO:0006526">
    <property type="term" value="P:L-arginine biosynthetic process"/>
    <property type="evidence" value="ECO:0007669"/>
    <property type="project" value="UniProtKB-UniRule"/>
</dbReference>
<evidence type="ECO:0000256" key="1">
    <source>
        <dbReference type="ARBA" id="ARBA00004967"/>
    </source>
</evidence>
<dbReference type="InterPro" id="IPR023434">
    <property type="entry name" value="Arginosuc_synth_type_1_subfam"/>
</dbReference>
<dbReference type="CDD" id="cd01999">
    <property type="entry name" value="ASS"/>
    <property type="match status" value="1"/>
</dbReference>
<dbReference type="AlphaFoldDB" id="A0A919SJM1"/>
<dbReference type="PROSITE" id="PS00564">
    <property type="entry name" value="ARGININOSUCCIN_SYN_1"/>
    <property type="match status" value="1"/>
</dbReference>
<dbReference type="InterPro" id="IPR048267">
    <property type="entry name" value="Arginosuc_syn_N"/>
</dbReference>
<dbReference type="HAMAP" id="MF_00005">
    <property type="entry name" value="Arg_succ_synth_type1"/>
    <property type="match status" value="1"/>
</dbReference>
<keyword evidence="4 9" id="KW-0055">Arginine biosynthesis</keyword>
<dbReference type="Proteomes" id="UP000680865">
    <property type="component" value="Unassembled WGS sequence"/>
</dbReference>
<evidence type="ECO:0000259" key="10">
    <source>
        <dbReference type="Pfam" id="PF00764"/>
    </source>
</evidence>
<feature type="binding site" evidence="9">
    <location>
        <position position="127"/>
    </location>
    <ligand>
        <name>L-aspartate</name>
        <dbReference type="ChEBI" id="CHEBI:29991"/>
    </ligand>
</feature>
<comment type="catalytic activity">
    <reaction evidence="9">
        <text>L-citrulline + L-aspartate + ATP = 2-(N(omega)-L-arginino)succinate + AMP + diphosphate + H(+)</text>
        <dbReference type="Rhea" id="RHEA:10932"/>
        <dbReference type="ChEBI" id="CHEBI:15378"/>
        <dbReference type="ChEBI" id="CHEBI:29991"/>
        <dbReference type="ChEBI" id="CHEBI:30616"/>
        <dbReference type="ChEBI" id="CHEBI:33019"/>
        <dbReference type="ChEBI" id="CHEBI:57472"/>
        <dbReference type="ChEBI" id="CHEBI:57743"/>
        <dbReference type="ChEBI" id="CHEBI:456215"/>
        <dbReference type="EC" id="6.3.4.5"/>
    </reaction>
</comment>
<reference evidence="12" key="1">
    <citation type="submission" date="2021-03" db="EMBL/GenBank/DDBJ databases">
        <title>Whole genome shotgun sequence of Actinoplanes consettensis NBRC 14913.</title>
        <authorList>
            <person name="Komaki H."/>
            <person name="Tamura T."/>
        </authorList>
    </citation>
    <scope>NUCLEOTIDE SEQUENCE</scope>
    <source>
        <strain evidence="12">NBRC 14913</strain>
    </source>
</reference>
<dbReference type="InterPro" id="IPR048268">
    <property type="entry name" value="Arginosuc_syn_C"/>
</dbReference>
<dbReference type="GO" id="GO:0004055">
    <property type="term" value="F:argininosuccinate synthase activity"/>
    <property type="evidence" value="ECO:0007669"/>
    <property type="project" value="UniProtKB-UniRule"/>
</dbReference>
<dbReference type="PANTHER" id="PTHR11587:SF2">
    <property type="entry name" value="ARGININOSUCCINATE SYNTHASE"/>
    <property type="match status" value="1"/>
</dbReference>
<dbReference type="SUPFAM" id="SSF52402">
    <property type="entry name" value="Adenine nucleotide alpha hydrolases-like"/>
    <property type="match status" value="1"/>
</dbReference>
<dbReference type="Gene3D" id="3.90.1260.10">
    <property type="entry name" value="Argininosuccinate synthetase, chain A, domain 2"/>
    <property type="match status" value="1"/>
</dbReference>
<dbReference type="SUPFAM" id="SSF69864">
    <property type="entry name" value="Argininosuccinate synthetase, C-terminal domain"/>
    <property type="match status" value="1"/>
</dbReference>
<dbReference type="PANTHER" id="PTHR11587">
    <property type="entry name" value="ARGININOSUCCINATE SYNTHASE"/>
    <property type="match status" value="1"/>
</dbReference>
<feature type="binding site" evidence="9">
    <location>
        <position position="267"/>
    </location>
    <ligand>
        <name>L-citrulline</name>
        <dbReference type="ChEBI" id="CHEBI:57743"/>
    </ligand>
</feature>
<dbReference type="GO" id="GO:0000050">
    <property type="term" value="P:urea cycle"/>
    <property type="evidence" value="ECO:0007669"/>
    <property type="project" value="TreeGrafter"/>
</dbReference>
<feature type="binding site" evidence="9">
    <location>
        <position position="40"/>
    </location>
    <ligand>
        <name>ATP</name>
        <dbReference type="ChEBI" id="CHEBI:30616"/>
    </ligand>
</feature>